<evidence type="ECO:0000256" key="4">
    <source>
        <dbReference type="ARBA" id="ARBA00023242"/>
    </source>
</evidence>
<evidence type="ECO:0000256" key="6">
    <source>
        <dbReference type="RuleBase" id="RU000682"/>
    </source>
</evidence>
<dbReference type="GO" id="GO:0005634">
    <property type="term" value="C:nucleus"/>
    <property type="evidence" value="ECO:0007669"/>
    <property type="project" value="UniProtKB-SubCell"/>
</dbReference>
<dbReference type="SMART" id="SM00389">
    <property type="entry name" value="HOX"/>
    <property type="match status" value="1"/>
</dbReference>
<evidence type="ECO:0000256" key="2">
    <source>
        <dbReference type="ARBA" id="ARBA00023125"/>
    </source>
</evidence>
<dbReference type="PRINTS" id="PR00024">
    <property type="entry name" value="HOMEOBOX"/>
</dbReference>
<evidence type="ECO:0000256" key="5">
    <source>
        <dbReference type="PROSITE-ProRule" id="PRU00108"/>
    </source>
</evidence>
<keyword evidence="2 5" id="KW-0238">DNA-binding</keyword>
<keyword evidence="3 5" id="KW-0371">Homeobox</keyword>
<evidence type="ECO:0000313" key="9">
    <source>
        <dbReference type="Proteomes" id="UP001497644"/>
    </source>
</evidence>
<dbReference type="SUPFAM" id="SSF46689">
    <property type="entry name" value="Homeodomain-like"/>
    <property type="match status" value="1"/>
</dbReference>
<dbReference type="Proteomes" id="UP001497644">
    <property type="component" value="Chromosome 11"/>
</dbReference>
<dbReference type="Pfam" id="PF00046">
    <property type="entry name" value="Homeodomain"/>
    <property type="match status" value="1"/>
</dbReference>
<dbReference type="Gene3D" id="1.10.10.60">
    <property type="entry name" value="Homeodomain-like"/>
    <property type="match status" value="1"/>
</dbReference>
<evidence type="ECO:0000256" key="3">
    <source>
        <dbReference type="ARBA" id="ARBA00023155"/>
    </source>
</evidence>
<dbReference type="InterPro" id="IPR001356">
    <property type="entry name" value="HD"/>
</dbReference>
<dbReference type="GO" id="GO:0000981">
    <property type="term" value="F:DNA-binding transcription factor activity, RNA polymerase II-specific"/>
    <property type="evidence" value="ECO:0007669"/>
    <property type="project" value="InterPro"/>
</dbReference>
<evidence type="ECO:0000256" key="1">
    <source>
        <dbReference type="ARBA" id="ARBA00004123"/>
    </source>
</evidence>
<proteinExistence type="predicted"/>
<name>A0AAV2N845_9HYME</name>
<feature type="domain" description="Homeobox" evidence="7">
    <location>
        <begin position="72"/>
        <end position="132"/>
    </location>
</feature>
<dbReference type="InterPro" id="IPR020479">
    <property type="entry name" value="HD_metazoa"/>
</dbReference>
<dbReference type="GO" id="GO:0045944">
    <property type="term" value="P:positive regulation of transcription by RNA polymerase II"/>
    <property type="evidence" value="ECO:0007669"/>
    <property type="project" value="UniProtKB-ARBA"/>
</dbReference>
<dbReference type="EMBL" id="OZ034834">
    <property type="protein sequence ID" value="CAL1675653.1"/>
    <property type="molecule type" value="Genomic_DNA"/>
</dbReference>
<sequence length="317" mass="36326">MRFQLAYLRNRRKTNFTFLADEAVIKVERVGLLQQLCGAEQFANRSILSVSGFCRKKKRRKYYYATEAKKQIKGKRTRTAYTSTQLLELEKEFKAGRYLCRARRIKIADNLNLSEKQIKVWFQNRRMKIKKGNVASNKPIDTSIDTITDDSNSSTWLIPKVAENAGPSYVYPSDESSNNNQTIGNYGCLDTRYKEGQNYPSTSIDGSAQQPQMQSASSCNVSHNNVFYSSQARMYTYQQQTDHSAAQSQPSNNYFQWNNYSHVQSSIDLQDANSYAQKLNSCASNDNANCLSNQNTSLPLQENVYDDLYNSENYMQL</sequence>
<comment type="subcellular location">
    <subcellularLocation>
        <location evidence="1 5 6">Nucleus</location>
    </subcellularLocation>
</comment>
<evidence type="ECO:0000259" key="7">
    <source>
        <dbReference type="PROSITE" id="PS50071"/>
    </source>
</evidence>
<feature type="DNA-binding region" description="Homeobox" evidence="5">
    <location>
        <begin position="74"/>
        <end position="133"/>
    </location>
</feature>
<organism evidence="8 9">
    <name type="scientific">Lasius platythorax</name>
    <dbReference type="NCBI Taxonomy" id="488582"/>
    <lineage>
        <taxon>Eukaryota</taxon>
        <taxon>Metazoa</taxon>
        <taxon>Ecdysozoa</taxon>
        <taxon>Arthropoda</taxon>
        <taxon>Hexapoda</taxon>
        <taxon>Insecta</taxon>
        <taxon>Pterygota</taxon>
        <taxon>Neoptera</taxon>
        <taxon>Endopterygota</taxon>
        <taxon>Hymenoptera</taxon>
        <taxon>Apocrita</taxon>
        <taxon>Aculeata</taxon>
        <taxon>Formicoidea</taxon>
        <taxon>Formicidae</taxon>
        <taxon>Formicinae</taxon>
        <taxon>Lasius</taxon>
        <taxon>Lasius</taxon>
    </lineage>
</organism>
<dbReference type="PROSITE" id="PS50071">
    <property type="entry name" value="HOMEOBOX_2"/>
    <property type="match status" value="1"/>
</dbReference>
<evidence type="ECO:0000313" key="8">
    <source>
        <dbReference type="EMBL" id="CAL1675653.1"/>
    </source>
</evidence>
<dbReference type="InterPro" id="IPR009057">
    <property type="entry name" value="Homeodomain-like_sf"/>
</dbReference>
<accession>A0AAV2N845</accession>
<dbReference type="PANTHER" id="PTHR45664:SF12">
    <property type="entry name" value="PANCREAS_DUODENUM HOMEOBOX PROTEIN 1"/>
    <property type="match status" value="1"/>
</dbReference>
<dbReference type="InterPro" id="IPR017970">
    <property type="entry name" value="Homeobox_CS"/>
</dbReference>
<protein>
    <recommendedName>
        <fullName evidence="7">Homeobox domain-containing protein</fullName>
    </recommendedName>
</protein>
<dbReference type="CDD" id="cd00086">
    <property type="entry name" value="homeodomain"/>
    <property type="match status" value="1"/>
</dbReference>
<dbReference type="PROSITE" id="PS00027">
    <property type="entry name" value="HOMEOBOX_1"/>
    <property type="match status" value="1"/>
</dbReference>
<dbReference type="PANTHER" id="PTHR45664">
    <property type="entry name" value="PROTEIN ZERKNUELLT 1-RELATED"/>
    <property type="match status" value="1"/>
</dbReference>
<reference evidence="8" key="1">
    <citation type="submission" date="2024-04" db="EMBL/GenBank/DDBJ databases">
        <authorList>
            <consortium name="Molecular Ecology Group"/>
        </authorList>
    </citation>
    <scope>NUCLEOTIDE SEQUENCE</scope>
</reference>
<keyword evidence="9" id="KW-1185">Reference proteome</keyword>
<dbReference type="AlphaFoldDB" id="A0AAV2N845"/>
<dbReference type="GO" id="GO:0000978">
    <property type="term" value="F:RNA polymerase II cis-regulatory region sequence-specific DNA binding"/>
    <property type="evidence" value="ECO:0007669"/>
    <property type="project" value="TreeGrafter"/>
</dbReference>
<gene>
    <name evidence="8" type="ORF">LPLAT_LOCUS1981</name>
</gene>
<keyword evidence="4 5" id="KW-0539">Nucleus</keyword>